<keyword evidence="8" id="KW-0378">Hydrolase</keyword>
<evidence type="ECO:0000313" key="9">
    <source>
        <dbReference type="Proteomes" id="UP001381693"/>
    </source>
</evidence>
<evidence type="ECO:0000313" key="8">
    <source>
        <dbReference type="EMBL" id="KAK7068805.1"/>
    </source>
</evidence>
<evidence type="ECO:0000256" key="3">
    <source>
        <dbReference type="ARBA" id="ARBA00023157"/>
    </source>
</evidence>
<feature type="compositionally biased region" description="Basic and acidic residues" evidence="5">
    <location>
        <begin position="79"/>
        <end position="97"/>
    </location>
</feature>
<keyword evidence="3" id="KW-1015">Disulfide bond</keyword>
<sequence length="1590" mass="168925">MRWQFMIAAFLVILGSGAAIPEDAWVWGTDTELKSPTFEEPSSSASSITLSALSTSTSPSTAVGTAQNDEEEEEPYESAESRSISDDPDIDISRSSDELLDGPTNDTEPRFIGSLKKKMCSVGLGLNCGHKGYKPAVQHYGKPADIHEVQYVQPVEIRPVGKPIPAVPKNHYGTHRDSSYATVPNTHGSASHGGSGGSYGSGHGGGGGGGYAAAASPSHYGESSSGGYAPAQAPSHYESPEPLSNLYGAPSNIAPSYGPPKASSIYSAPPPPSSSYNAPQNPGSSYNAPQGPAASYNAPQAPAASYNAPQAPAASYGAPQISGVGGGNGQTVKHIHIHQHVYKVDNSGGSGGQGGFGGGPSGGYRGGFDSNVISGSDHSFLSTPLSVGREAVDIKPSIKTIEKKEAFKAGKLSSPLNSVVGAPAGEYTIDNDGVTEPLRLAGSRELGCTCVRQEQCPPELVASSPFGREDLFGLQDPRNSPSSILSNETEALLPARFRREVKPPVDQLAIPSITQAQQSRELFPTEIHFDDSLYDDIISSDTMLETVGTGITIGDLLTPSAPSVNIVDTGRAKESLIEDVTNHIPQVIPSNRQYILACKNSGLQKEVRVRRDTKDSKEVKDSKEIRDSQTTTTNSDPATRLFGLLGSGLDGFRGPAFVPSFGVNFGSLPTGVGYGPYGSPHGNANPLGLDLGPVSVNPFVGFKVAKLDGRPILNPSLDLLVTPNAQGVHALEGIKKGLKNTFGLGEDEYYPGGYPPGVYPGGYPPGVYPGAAPFPGSPYPGGVYPGNGYPGAGLYPQAGGVYSPQSYTPTKPYKPSFAPHPPNYIPPQPYVPQAPIYNPSKPAYSPPTPIYTPSRPAFSAPLPPVSAFNPPLASPPRPVPIADYSTQSHRPLNHISPVSDFAPLPPKPLLHIPSKVHGNEKPVEIHHHEHTHYHDQNNGNNYNYDSPSHNGNFGTLFRPFGRKGNEDSKSGSSFIPQTPIRGSTSSSSSSIVSPSESSSFLPSTFSKPSSSAFSRPLPSFSSSSFLPSSSSFSPSSSSGFLFSSSDSSLPAISPRGKDVSATDRELKHFFEENEEKPSPRIFGHVANLLKALPLGLTFKISNVPHLEHLLPPTPLLGPTPLGIGSPGLPFLKKKLDSATDPSELSLDTHSSVDSLIRPSDRFPLLPQAEPHSYNSLTHSYDRFFPTKPSSHSSLPPLSPLTHSPSIIPSVFRPPRLFRPQTLVDKKVGAAASVHDTSPFRHPVPGLHGIGLNSFNIYGPGDPLFSQHGSQNAMCLQVSCRSLEYYCQRQLSSLVPSQCGLYEVCCNLDGFQGAFSSSFNSFTSTRACGIKNNDGVNGRVSYPVHKRGDAEFGEYPWQAAVLKKEGIDNVYICAGTMIDQSHILTAAHCIKGYAASQLRVRLGEYDVNQDTEFFPYFEADVNGVFVNPDFYSGNLINDIAVIRMASPVDFLRNPHISPICLPARGQDFTGQRCWVSGWGKDGFGDNGQYQSILKEVDLTVIPPLQCQQLLRRTRLGSSYQLHPGMICAGGEQGKDACKGDGGGPMACALPDGHYALAGIVSWGIGCGTPGIPGVYVNVAYYLDWISTIVNF</sequence>
<dbReference type="InterPro" id="IPR051487">
    <property type="entry name" value="Ser/Thr_Proteases_Immune/Dev"/>
</dbReference>
<feature type="signal peptide" evidence="6">
    <location>
        <begin position="1"/>
        <end position="19"/>
    </location>
</feature>
<feature type="region of interest" description="Disordered" evidence="5">
    <location>
        <begin position="35"/>
        <end position="108"/>
    </location>
</feature>
<feature type="domain" description="Peptidase S1" evidence="7">
    <location>
        <begin position="1334"/>
        <end position="1589"/>
    </location>
</feature>
<feature type="compositionally biased region" description="Low complexity" evidence="5">
    <location>
        <begin position="983"/>
        <end position="993"/>
    </location>
</feature>
<dbReference type="InterPro" id="IPR018114">
    <property type="entry name" value="TRYPSIN_HIS"/>
</dbReference>
<evidence type="ECO:0000256" key="5">
    <source>
        <dbReference type="SAM" id="MobiDB-lite"/>
    </source>
</evidence>
<evidence type="ECO:0000256" key="4">
    <source>
        <dbReference type="ARBA" id="ARBA00024195"/>
    </source>
</evidence>
<feature type="region of interest" description="Disordered" evidence="5">
    <location>
        <begin position="953"/>
        <end position="993"/>
    </location>
</feature>
<keyword evidence="8" id="KW-0645">Protease</keyword>
<dbReference type="GO" id="GO:0005576">
    <property type="term" value="C:extracellular region"/>
    <property type="evidence" value="ECO:0007669"/>
    <property type="project" value="UniProtKB-SubCell"/>
</dbReference>
<evidence type="ECO:0000256" key="6">
    <source>
        <dbReference type="SAM" id="SignalP"/>
    </source>
</evidence>
<dbReference type="GO" id="GO:0006508">
    <property type="term" value="P:proteolysis"/>
    <property type="evidence" value="ECO:0007669"/>
    <property type="project" value="UniProtKB-KW"/>
</dbReference>
<dbReference type="FunFam" id="2.40.10.10:FF:000038">
    <property type="entry name" value="Serine protease"/>
    <property type="match status" value="1"/>
</dbReference>
<comment type="similarity">
    <text evidence="4">Belongs to the peptidase S1 family. CLIP subfamily.</text>
</comment>
<name>A0AAN8WMF0_HALRR</name>
<dbReference type="InterPro" id="IPR009003">
    <property type="entry name" value="Peptidase_S1_PA"/>
</dbReference>
<dbReference type="InterPro" id="IPR001314">
    <property type="entry name" value="Peptidase_S1A"/>
</dbReference>
<dbReference type="SUPFAM" id="SSF50494">
    <property type="entry name" value="Trypsin-like serine proteases"/>
    <property type="match status" value="1"/>
</dbReference>
<accession>A0AAN8WMF0</accession>
<reference evidence="8 9" key="1">
    <citation type="submission" date="2023-11" db="EMBL/GenBank/DDBJ databases">
        <title>Halocaridina rubra genome assembly.</title>
        <authorList>
            <person name="Smith C."/>
        </authorList>
    </citation>
    <scope>NUCLEOTIDE SEQUENCE [LARGE SCALE GENOMIC DNA]</scope>
    <source>
        <strain evidence="8">EP-1</strain>
        <tissue evidence="8">Whole</tissue>
    </source>
</reference>
<feature type="compositionally biased region" description="Gly residues" evidence="5">
    <location>
        <begin position="191"/>
        <end position="211"/>
    </location>
</feature>
<comment type="caution">
    <text evidence="8">The sequence shown here is derived from an EMBL/GenBank/DDBJ whole genome shotgun (WGS) entry which is preliminary data.</text>
</comment>
<feature type="region of interest" description="Disordered" evidence="5">
    <location>
        <begin position="259"/>
        <end position="314"/>
    </location>
</feature>
<dbReference type="PROSITE" id="PS00134">
    <property type="entry name" value="TRYPSIN_HIS"/>
    <property type="match status" value="1"/>
</dbReference>
<feature type="region of interest" description="Disordered" evidence="5">
    <location>
        <begin position="168"/>
        <end position="246"/>
    </location>
</feature>
<feature type="compositionally biased region" description="Polar residues" evidence="5">
    <location>
        <begin position="970"/>
        <end position="982"/>
    </location>
</feature>
<feature type="region of interest" description="Disordered" evidence="5">
    <location>
        <begin position="607"/>
        <end position="637"/>
    </location>
</feature>
<dbReference type="Proteomes" id="UP001381693">
    <property type="component" value="Unassembled WGS sequence"/>
</dbReference>
<evidence type="ECO:0000256" key="1">
    <source>
        <dbReference type="ARBA" id="ARBA00004613"/>
    </source>
</evidence>
<feature type="compositionally biased region" description="Polar residues" evidence="5">
    <location>
        <begin position="628"/>
        <end position="637"/>
    </location>
</feature>
<evidence type="ECO:0000256" key="2">
    <source>
        <dbReference type="ARBA" id="ARBA00022525"/>
    </source>
</evidence>
<dbReference type="PANTHER" id="PTHR24256">
    <property type="entry name" value="TRYPTASE-RELATED"/>
    <property type="match status" value="1"/>
</dbReference>
<protein>
    <submittedName>
        <fullName evidence="8">CLIP domain-containing serine protease</fullName>
    </submittedName>
</protein>
<feature type="compositionally biased region" description="Acidic residues" evidence="5">
    <location>
        <begin position="68"/>
        <end position="77"/>
    </location>
</feature>
<dbReference type="SMART" id="SM00020">
    <property type="entry name" value="Tryp_SPc"/>
    <property type="match status" value="1"/>
</dbReference>
<feature type="compositionally biased region" description="Basic and acidic residues" evidence="5">
    <location>
        <begin position="607"/>
        <end position="627"/>
    </location>
</feature>
<comment type="subcellular location">
    <subcellularLocation>
        <location evidence="1">Secreted</location>
    </subcellularLocation>
</comment>
<feature type="compositionally biased region" description="Low complexity" evidence="5">
    <location>
        <begin position="35"/>
        <end position="62"/>
    </location>
</feature>
<keyword evidence="6" id="KW-0732">Signal</keyword>
<dbReference type="Pfam" id="PF00089">
    <property type="entry name" value="Trypsin"/>
    <property type="match status" value="1"/>
</dbReference>
<organism evidence="8 9">
    <name type="scientific">Halocaridina rubra</name>
    <name type="common">Hawaiian red shrimp</name>
    <dbReference type="NCBI Taxonomy" id="373956"/>
    <lineage>
        <taxon>Eukaryota</taxon>
        <taxon>Metazoa</taxon>
        <taxon>Ecdysozoa</taxon>
        <taxon>Arthropoda</taxon>
        <taxon>Crustacea</taxon>
        <taxon>Multicrustacea</taxon>
        <taxon>Malacostraca</taxon>
        <taxon>Eumalacostraca</taxon>
        <taxon>Eucarida</taxon>
        <taxon>Decapoda</taxon>
        <taxon>Pleocyemata</taxon>
        <taxon>Caridea</taxon>
        <taxon>Atyoidea</taxon>
        <taxon>Atyidae</taxon>
        <taxon>Halocaridina</taxon>
    </lineage>
</organism>
<dbReference type="PROSITE" id="PS50240">
    <property type="entry name" value="TRYPSIN_DOM"/>
    <property type="match status" value="1"/>
</dbReference>
<dbReference type="InterPro" id="IPR001254">
    <property type="entry name" value="Trypsin_dom"/>
</dbReference>
<keyword evidence="9" id="KW-1185">Reference proteome</keyword>
<feature type="compositionally biased region" description="Low complexity" evidence="5">
    <location>
        <begin position="212"/>
        <end position="221"/>
    </location>
</feature>
<proteinExistence type="inferred from homology"/>
<feature type="chain" id="PRO_5042907670" evidence="6">
    <location>
        <begin position="20"/>
        <end position="1590"/>
    </location>
</feature>
<gene>
    <name evidence="8" type="primary">CLIPA10_1</name>
    <name evidence="8" type="ORF">SK128_003853</name>
</gene>
<feature type="compositionally biased region" description="Low complexity" evidence="5">
    <location>
        <begin position="292"/>
        <end position="314"/>
    </location>
</feature>
<dbReference type="Gene3D" id="2.40.10.10">
    <property type="entry name" value="Trypsin-like serine proteases"/>
    <property type="match status" value="2"/>
</dbReference>
<dbReference type="EMBL" id="JAXCGZ010017118">
    <property type="protein sequence ID" value="KAK7068805.1"/>
    <property type="molecule type" value="Genomic_DNA"/>
</dbReference>
<evidence type="ECO:0000259" key="7">
    <source>
        <dbReference type="PROSITE" id="PS50240"/>
    </source>
</evidence>
<dbReference type="CDD" id="cd00190">
    <property type="entry name" value="Tryp_SPc"/>
    <property type="match status" value="1"/>
</dbReference>
<dbReference type="PRINTS" id="PR00722">
    <property type="entry name" value="CHYMOTRYPSIN"/>
</dbReference>
<dbReference type="GO" id="GO:0004252">
    <property type="term" value="F:serine-type endopeptidase activity"/>
    <property type="evidence" value="ECO:0007669"/>
    <property type="project" value="InterPro"/>
</dbReference>
<keyword evidence="2" id="KW-0964">Secreted</keyword>
<dbReference type="InterPro" id="IPR043504">
    <property type="entry name" value="Peptidase_S1_PA_chymotrypsin"/>
</dbReference>